<dbReference type="GO" id="GO:0030001">
    <property type="term" value="P:metal ion transport"/>
    <property type="evidence" value="ECO:0007669"/>
    <property type="project" value="InterPro"/>
</dbReference>
<dbReference type="InterPro" id="IPR006128">
    <property type="entry name" value="Lipoprotein_PsaA-like"/>
</dbReference>
<protein>
    <submittedName>
        <fullName evidence="5">Zinc ABC transporter solute-binding protein</fullName>
    </submittedName>
</protein>
<dbReference type="SUPFAM" id="SSF53807">
    <property type="entry name" value="Helical backbone' metal receptor"/>
    <property type="match status" value="1"/>
</dbReference>
<comment type="similarity">
    <text evidence="1 4">Belongs to the bacterial solute-binding protein 9 family.</text>
</comment>
<dbReference type="InterPro" id="IPR006127">
    <property type="entry name" value="ZnuA-like"/>
</dbReference>
<sequence length="379" mass="40898">MSGWKWSARLSRTVWVTVGAISLGLGSCAAPTTTNEAELPESEVTAAPEDVLQIVTTILPITQFTNAVAGDRAEVVQLLPTNVGPHDYQAKPGDAQAIANADVLVKNGLELESFLADMIENAANAELAIVDSSVGVATLASLDEHGHDHAKADDHDHGEEGHDHDDEGHDHDEETAHSHDHGEFDPHIWLDPKRAIAQVENIRDGLIAADPEGAAEYTANAEAFIAELQALDADIAEKLAPFAGRTFVVFHDFASYFAESYGLESQFLVGIPEENPSPEDVKRVMETVQAQGLKTIMTEPQASQTSFDAIAGDLGITVSVFDPVATGEATATQPDHYLTTMRQNADNLVVSFEASSQSWLPQWTAASMVREPQWVELRF</sequence>
<evidence type="ECO:0000256" key="2">
    <source>
        <dbReference type="ARBA" id="ARBA00022448"/>
    </source>
</evidence>
<organism evidence="5">
    <name type="scientific">Lyngbya confervoides BDU141951</name>
    <dbReference type="NCBI Taxonomy" id="1574623"/>
    <lineage>
        <taxon>Bacteria</taxon>
        <taxon>Bacillati</taxon>
        <taxon>Cyanobacteriota</taxon>
        <taxon>Cyanophyceae</taxon>
        <taxon>Oscillatoriophycideae</taxon>
        <taxon>Oscillatoriales</taxon>
        <taxon>Microcoleaceae</taxon>
        <taxon>Lyngbya</taxon>
    </lineage>
</organism>
<reference evidence="5" key="3">
    <citation type="submission" date="2020-02" db="EMBL/GenBank/DDBJ databases">
        <authorList>
            <person name="Sarangi A.N."/>
            <person name="Ghosh S."/>
            <person name="Mukherjee M."/>
            <person name="Tripathy S."/>
        </authorList>
    </citation>
    <scope>NUCLEOTIDE SEQUENCE</scope>
    <source>
        <strain evidence="5">BDU141951</strain>
    </source>
</reference>
<reference evidence="5" key="1">
    <citation type="submission" date="2014-11" db="EMBL/GenBank/DDBJ databases">
        <authorList>
            <person name="Malar M.C."/>
            <person name="Sen D."/>
            <person name="Tripathy S."/>
        </authorList>
    </citation>
    <scope>NUCLEOTIDE SEQUENCE</scope>
    <source>
        <strain evidence="5">BDU141951</strain>
    </source>
</reference>
<dbReference type="GO" id="GO:0046872">
    <property type="term" value="F:metal ion binding"/>
    <property type="evidence" value="ECO:0007669"/>
    <property type="project" value="InterPro"/>
</dbReference>
<evidence type="ECO:0000256" key="1">
    <source>
        <dbReference type="ARBA" id="ARBA00011028"/>
    </source>
</evidence>
<dbReference type="PROSITE" id="PS51257">
    <property type="entry name" value="PROKAR_LIPOPROTEIN"/>
    <property type="match status" value="1"/>
</dbReference>
<dbReference type="PANTHER" id="PTHR42953:SF3">
    <property type="entry name" value="HIGH-AFFINITY ZINC UPTAKE SYSTEM PROTEIN ZNUA"/>
    <property type="match status" value="1"/>
</dbReference>
<dbReference type="GO" id="GO:0007155">
    <property type="term" value="P:cell adhesion"/>
    <property type="evidence" value="ECO:0007669"/>
    <property type="project" value="InterPro"/>
</dbReference>
<evidence type="ECO:0000256" key="3">
    <source>
        <dbReference type="ARBA" id="ARBA00022729"/>
    </source>
</evidence>
<dbReference type="AlphaFoldDB" id="A0A0C1Y9Z5"/>
<dbReference type="InterPro" id="IPR006129">
    <property type="entry name" value="AdhesinB"/>
</dbReference>
<dbReference type="EMBL" id="JTHE02000003">
    <property type="protein sequence ID" value="NEV69481.1"/>
    <property type="molecule type" value="Genomic_DNA"/>
</dbReference>
<comment type="caution">
    <text evidence="5">The sequence shown here is derived from an EMBL/GenBank/DDBJ whole genome shotgun (WGS) entry which is preliminary data.</text>
</comment>
<dbReference type="PRINTS" id="PR00690">
    <property type="entry name" value="ADHESNFAMILY"/>
</dbReference>
<evidence type="ECO:0000256" key="4">
    <source>
        <dbReference type="RuleBase" id="RU003512"/>
    </source>
</evidence>
<accession>A0A0C1Y9Z5</accession>
<gene>
    <name evidence="5" type="ORF">QQ91_020500</name>
</gene>
<proteinExistence type="inferred from homology"/>
<name>A0A0C1Y9Z5_9CYAN</name>
<dbReference type="Pfam" id="PF01297">
    <property type="entry name" value="ZnuA"/>
    <property type="match status" value="1"/>
</dbReference>
<evidence type="ECO:0000313" key="5">
    <source>
        <dbReference type="EMBL" id="NEV69481.1"/>
    </source>
</evidence>
<dbReference type="Gene3D" id="3.40.50.1980">
    <property type="entry name" value="Nitrogenase molybdenum iron protein domain"/>
    <property type="match status" value="3"/>
</dbReference>
<dbReference type="PANTHER" id="PTHR42953">
    <property type="entry name" value="HIGH-AFFINITY ZINC UPTAKE SYSTEM PROTEIN ZNUA-RELATED"/>
    <property type="match status" value="1"/>
</dbReference>
<reference evidence="5" key="2">
    <citation type="journal article" date="2015" name="Genome Announc.">
        <title>Draft Genome Sequence of Filamentous Marine Cyanobacterium Lyngbya confervoides Strain BDU141951.</title>
        <authorList>
            <person name="Chandrababunaidu M.M."/>
            <person name="Sen D."/>
            <person name="Tripathy S."/>
        </authorList>
    </citation>
    <scope>NUCLEOTIDE SEQUENCE</scope>
    <source>
        <strain evidence="5">BDU141951</strain>
    </source>
</reference>
<dbReference type="InterPro" id="IPR050492">
    <property type="entry name" value="Bact_metal-bind_prot9"/>
</dbReference>
<keyword evidence="3" id="KW-0732">Signal</keyword>
<dbReference type="PRINTS" id="PR00691">
    <property type="entry name" value="ADHESINB"/>
</dbReference>
<keyword evidence="2 4" id="KW-0813">Transport</keyword>